<evidence type="ECO:0000313" key="4">
    <source>
        <dbReference type="EMBL" id="KRN26273.1"/>
    </source>
</evidence>
<dbReference type="PANTHER" id="PTHR43479">
    <property type="entry name" value="ACREF/ENVCD OPERON REPRESSOR-RELATED"/>
    <property type="match status" value="1"/>
</dbReference>
<protein>
    <recommendedName>
        <fullName evidence="3">HTH tetR-type domain-containing protein</fullName>
    </recommendedName>
</protein>
<dbReference type="AlphaFoldDB" id="A0A0R2FCK9"/>
<evidence type="ECO:0000256" key="2">
    <source>
        <dbReference type="PROSITE-ProRule" id="PRU00335"/>
    </source>
</evidence>
<dbReference type="InterPro" id="IPR001647">
    <property type="entry name" value="HTH_TetR"/>
</dbReference>
<evidence type="ECO:0000313" key="5">
    <source>
        <dbReference type="Proteomes" id="UP000051442"/>
    </source>
</evidence>
<dbReference type="PROSITE" id="PS50977">
    <property type="entry name" value="HTH_TETR_2"/>
    <property type="match status" value="1"/>
</dbReference>
<gene>
    <name evidence="4" type="ORF">FD14_GL002341</name>
</gene>
<dbReference type="InterPro" id="IPR009057">
    <property type="entry name" value="Homeodomain-like_sf"/>
</dbReference>
<dbReference type="Pfam" id="PF00440">
    <property type="entry name" value="TetR_N"/>
    <property type="match status" value="1"/>
</dbReference>
<feature type="domain" description="HTH tetR-type" evidence="3">
    <location>
        <begin position="19"/>
        <end position="79"/>
    </location>
</feature>
<dbReference type="PATRIC" id="fig|1423804.4.peg.2534"/>
<dbReference type="InterPro" id="IPR050624">
    <property type="entry name" value="HTH-type_Tx_Regulator"/>
</dbReference>
<evidence type="ECO:0000259" key="3">
    <source>
        <dbReference type="PROSITE" id="PS50977"/>
    </source>
</evidence>
<dbReference type="Proteomes" id="UP000051442">
    <property type="component" value="Unassembled WGS sequence"/>
</dbReference>
<accession>A0A0R2FCK9</accession>
<keyword evidence="1 2" id="KW-0238">DNA-binding</keyword>
<reference evidence="4 5" key="1">
    <citation type="journal article" date="2015" name="Genome Announc.">
        <title>Expanding the biotechnology potential of lactobacilli through comparative genomics of 213 strains and associated genera.</title>
        <authorList>
            <person name="Sun Z."/>
            <person name="Harris H.M."/>
            <person name="McCann A."/>
            <person name="Guo C."/>
            <person name="Argimon S."/>
            <person name="Zhang W."/>
            <person name="Yang X."/>
            <person name="Jeffery I.B."/>
            <person name="Cooney J.C."/>
            <person name="Kagawa T.F."/>
            <person name="Liu W."/>
            <person name="Song Y."/>
            <person name="Salvetti E."/>
            <person name="Wrobel A."/>
            <person name="Rasinkangas P."/>
            <person name="Parkhill J."/>
            <person name="Rea M.C."/>
            <person name="O'Sullivan O."/>
            <person name="Ritari J."/>
            <person name="Douillard F.P."/>
            <person name="Paul Ross R."/>
            <person name="Yang R."/>
            <person name="Briner A.E."/>
            <person name="Felis G.E."/>
            <person name="de Vos W.M."/>
            <person name="Barrangou R."/>
            <person name="Klaenhammer T.R."/>
            <person name="Caufield P.W."/>
            <person name="Cui Y."/>
            <person name="Zhang H."/>
            <person name="O'Toole P.W."/>
        </authorList>
    </citation>
    <scope>NUCLEOTIDE SEQUENCE [LARGE SCALE GENOMIC DNA]</scope>
    <source>
        <strain evidence="4 5">DSM 23365</strain>
    </source>
</reference>
<evidence type="ECO:0000256" key="1">
    <source>
        <dbReference type="ARBA" id="ARBA00023125"/>
    </source>
</evidence>
<dbReference type="OrthoDB" id="9810250at2"/>
<dbReference type="STRING" id="1423804.FD14_GL002341"/>
<dbReference type="EMBL" id="AYZM01000038">
    <property type="protein sequence ID" value="KRN26273.1"/>
    <property type="molecule type" value="Genomic_DNA"/>
</dbReference>
<name>A0A0R2FCK9_9LACO</name>
<feature type="DNA-binding region" description="H-T-H motif" evidence="2">
    <location>
        <begin position="42"/>
        <end position="61"/>
    </location>
</feature>
<dbReference type="PANTHER" id="PTHR43479:SF16">
    <property type="entry name" value="HTH TETR-TYPE DOMAIN-CONTAINING PROTEIN"/>
    <property type="match status" value="1"/>
</dbReference>
<dbReference type="GO" id="GO:0003677">
    <property type="term" value="F:DNA binding"/>
    <property type="evidence" value="ECO:0007669"/>
    <property type="project" value="UniProtKB-UniRule"/>
</dbReference>
<dbReference type="SUPFAM" id="SSF46689">
    <property type="entry name" value="Homeodomain-like"/>
    <property type="match status" value="1"/>
</dbReference>
<sequence>MMIISGTVIIVNDQDLRVRKTKRVLQQTLQAALLQEPFSKVTVKALCETALVNRATFYKHYHDKADLLYDVFKELTANSDQISVAELIRQPFSVFPKVVKAPLSAINVKQMDDASFQWVFRQYFYNYYMECFQDVTFKSDVPKALLSYTLVNNGFSFFEWQRDFQLDVDEARMNAYFQELFNVDALEVEE</sequence>
<proteinExistence type="predicted"/>
<organism evidence="4 5">
    <name type="scientific">Secundilactobacillus similis DSM 23365 = JCM 2765</name>
    <dbReference type="NCBI Taxonomy" id="1423804"/>
    <lineage>
        <taxon>Bacteria</taxon>
        <taxon>Bacillati</taxon>
        <taxon>Bacillota</taxon>
        <taxon>Bacilli</taxon>
        <taxon>Lactobacillales</taxon>
        <taxon>Lactobacillaceae</taxon>
        <taxon>Secundilactobacillus</taxon>
    </lineage>
</organism>
<comment type="caution">
    <text evidence="4">The sequence shown here is derived from an EMBL/GenBank/DDBJ whole genome shotgun (WGS) entry which is preliminary data.</text>
</comment>
<keyword evidence="5" id="KW-1185">Reference proteome</keyword>
<dbReference type="Gene3D" id="1.10.357.10">
    <property type="entry name" value="Tetracycline Repressor, domain 2"/>
    <property type="match status" value="1"/>
</dbReference>